<dbReference type="InterPro" id="IPR057727">
    <property type="entry name" value="WCX_dom"/>
</dbReference>
<evidence type="ECO:0000313" key="3">
    <source>
        <dbReference type="EMBL" id="TGN80757.1"/>
    </source>
</evidence>
<proteinExistence type="predicted"/>
<reference evidence="3 4" key="1">
    <citation type="submission" date="2019-04" db="EMBL/GenBank/DDBJ databases">
        <title>Streptomyces sp. nov. Bv016 isolated from bark of Buahinia variegata.</title>
        <authorList>
            <person name="Kanchanasin P."/>
            <person name="Tanasupawat S."/>
            <person name="Yuki M."/>
            <person name="Kudo T."/>
        </authorList>
    </citation>
    <scope>NUCLEOTIDE SEQUENCE [LARGE SCALE GENOMIC DNA]</scope>
    <source>
        <strain evidence="3 4">JCM 4765</strain>
    </source>
</reference>
<evidence type="ECO:0000256" key="1">
    <source>
        <dbReference type="SAM" id="MobiDB-lite"/>
    </source>
</evidence>
<organism evidence="3 4">
    <name type="scientific">Streptomyces griseoluteus</name>
    <dbReference type="NCBI Taxonomy" id="29306"/>
    <lineage>
        <taxon>Bacteria</taxon>
        <taxon>Bacillati</taxon>
        <taxon>Actinomycetota</taxon>
        <taxon>Actinomycetes</taxon>
        <taxon>Kitasatosporales</taxon>
        <taxon>Streptomycetaceae</taxon>
        <taxon>Streptomyces</taxon>
    </lineage>
</organism>
<dbReference type="AlphaFoldDB" id="A0A4Z1DE28"/>
<dbReference type="Proteomes" id="UP000298513">
    <property type="component" value="Unassembled WGS sequence"/>
</dbReference>
<protein>
    <submittedName>
        <fullName evidence="3">WYL domain-containing protein</fullName>
    </submittedName>
</protein>
<dbReference type="Pfam" id="PF25583">
    <property type="entry name" value="WCX"/>
    <property type="match status" value="1"/>
</dbReference>
<accession>A0A4Z1DE28</accession>
<gene>
    <name evidence="3" type="ORF">E5082_20435</name>
</gene>
<dbReference type="EMBL" id="SRRU01000007">
    <property type="protein sequence ID" value="TGN80757.1"/>
    <property type="molecule type" value="Genomic_DNA"/>
</dbReference>
<evidence type="ECO:0000313" key="4">
    <source>
        <dbReference type="Proteomes" id="UP000298513"/>
    </source>
</evidence>
<feature type="region of interest" description="Disordered" evidence="1">
    <location>
        <begin position="1"/>
        <end position="34"/>
    </location>
</feature>
<feature type="compositionally biased region" description="Basic and acidic residues" evidence="1">
    <location>
        <begin position="21"/>
        <end position="31"/>
    </location>
</feature>
<keyword evidence="4" id="KW-1185">Reference proteome</keyword>
<sequence>MPGRARPVSLACATSRRRHVSRAEPGPDGHRHASVHVGSLTHAAAELLRPGPDVEVLAPAGLRERLAAPALYA</sequence>
<comment type="caution">
    <text evidence="3">The sequence shown here is derived from an EMBL/GenBank/DDBJ whole genome shotgun (WGS) entry which is preliminary data.</text>
</comment>
<evidence type="ECO:0000259" key="2">
    <source>
        <dbReference type="Pfam" id="PF25583"/>
    </source>
</evidence>
<feature type="domain" description="WCX" evidence="2">
    <location>
        <begin position="16"/>
        <end position="68"/>
    </location>
</feature>
<name>A0A4Z1DE28_STRGP</name>